<reference evidence="3 7" key="3">
    <citation type="submission" date="2023-06" db="EMBL/GenBank/DDBJ databases">
        <title>Acute promotion of culturable opportunistic pathogens and persistent increase of antibiotic resistance following antibiotic exposure in mouse gut microbiota.</title>
        <authorList>
            <person name="Li L."/>
            <person name="Wang B."/>
            <person name="Sun Y."/>
            <person name="Wang M."/>
            <person name="Xu H."/>
        </authorList>
    </citation>
    <scope>NUCLEOTIDE SEQUENCE [LARGE SCALE GENOMIC DNA]</scope>
    <source>
        <strain evidence="3 7">CRI2_2</strain>
    </source>
</reference>
<dbReference type="InterPro" id="IPR036866">
    <property type="entry name" value="RibonucZ/Hydroxyglut_hydro"/>
</dbReference>
<dbReference type="EMBL" id="JASUBT010000015">
    <property type="protein sequence ID" value="MDL4937292.1"/>
    <property type="molecule type" value="Genomic_DNA"/>
</dbReference>
<dbReference type="PANTHER" id="PTHR42663">
    <property type="entry name" value="HYDROLASE C777.06C-RELATED-RELATED"/>
    <property type="match status" value="1"/>
</dbReference>
<dbReference type="Proteomes" id="UP001241571">
    <property type="component" value="Unassembled WGS sequence"/>
</dbReference>
<evidence type="ECO:0000313" key="3">
    <source>
        <dbReference type="EMBL" id="MDL4937292.1"/>
    </source>
</evidence>
<evidence type="ECO:0000313" key="2">
    <source>
        <dbReference type="EMBL" id="MBA0972908.1"/>
    </source>
</evidence>
<accession>A0A2K3QRZ5</accession>
<name>A0A2K3QRZ5_ENTGA</name>
<dbReference type="SUPFAM" id="SSF56281">
    <property type="entry name" value="Metallo-hydrolase/oxidoreductase"/>
    <property type="match status" value="1"/>
</dbReference>
<dbReference type="Gene3D" id="3.60.15.10">
    <property type="entry name" value="Ribonuclease Z/Hydroxyacylglutathione hydrolase-like"/>
    <property type="match status" value="1"/>
</dbReference>
<dbReference type="InterPro" id="IPR001279">
    <property type="entry name" value="Metallo-B-lactamas"/>
</dbReference>
<dbReference type="Proteomes" id="UP000571857">
    <property type="component" value="Unassembled WGS sequence"/>
</dbReference>
<reference evidence="4 5" key="1">
    <citation type="submission" date="2020-03" db="EMBL/GenBank/DDBJ databases">
        <title>Characterization of ganglioside-mimicking enterococci.</title>
        <authorList>
            <person name="Patry R.T."/>
            <person name="Nothaft H."/>
            <person name="Bridger R."/>
            <person name="Shajahan A."/>
            <person name="Huynh S."/>
            <person name="Sanchez S."/>
            <person name="Azadi P."/>
            <person name="Cooper K."/>
            <person name="Miller W.G."/>
            <person name="Parker C.T."/>
            <person name="Wells L."/>
            <person name="Szymanski C.M."/>
        </authorList>
    </citation>
    <scope>NUCLEOTIDE SEQUENCE [LARGE SCALE GENOMIC DNA]</scope>
    <source>
        <strain evidence="4 5">EGM181</strain>
    </source>
</reference>
<evidence type="ECO:0000313" key="7">
    <source>
        <dbReference type="Proteomes" id="UP001241571"/>
    </source>
</evidence>
<evidence type="ECO:0000259" key="1">
    <source>
        <dbReference type="SMART" id="SM00849"/>
    </source>
</evidence>
<dbReference type="EMBL" id="JABXJK010000059">
    <property type="protein sequence ID" value="MBA0972908.1"/>
    <property type="molecule type" value="Genomic_DNA"/>
</dbReference>
<dbReference type="PANTHER" id="PTHR42663:SF6">
    <property type="entry name" value="HYDROLASE C777.06C-RELATED"/>
    <property type="match status" value="1"/>
</dbReference>
<dbReference type="Pfam" id="PF12706">
    <property type="entry name" value="Lactamase_B_2"/>
    <property type="match status" value="1"/>
</dbReference>
<gene>
    <name evidence="4" type="ORF">EGM181_05400</name>
    <name evidence="2" type="ORF">HWH42_10010</name>
    <name evidence="3" type="ORF">QRX88_16435</name>
</gene>
<evidence type="ECO:0000313" key="6">
    <source>
        <dbReference type="Proteomes" id="UP000571857"/>
    </source>
</evidence>
<dbReference type="AlphaFoldDB" id="A0A2K3QRZ5"/>
<protein>
    <submittedName>
        <fullName evidence="3">MBL fold metallo-hydrolase</fullName>
    </submittedName>
    <submittedName>
        <fullName evidence="2">PhnP protein</fullName>
    </submittedName>
</protein>
<sequence length="279" mass="32135">MKVTYLGTAAAERVPAIFCNCRICRHAMEKKGREIRTQTQALLDDGKLLIDFPGDSYLHRLSGRVDYNRVEALLLTHWHSDHFYGEDLAYRMSGYANGITTQLAVYGNAYVKGFYDRAFQLEGRYDEQRLTYHLLEAYQKTWINGYEVYSLPAQHGHFAEDCFIYVIKDPTGKTLLYGHDTGYLTEEMFAFLEANKFIFDCVSMDCTGQTNADQMANHMNWSQNIQMKQELMDRKLATEKTIFVANHFSHNGGRTYQEMADLSASEMIITAYDGLEIHL</sequence>
<dbReference type="RefSeq" id="WP_005471944.1">
    <property type="nucleotide sequence ID" value="NZ_CAKOCH010000011.1"/>
</dbReference>
<evidence type="ECO:0000313" key="5">
    <source>
        <dbReference type="Proteomes" id="UP000516696"/>
    </source>
</evidence>
<dbReference type="SMART" id="SM00849">
    <property type="entry name" value="Lactamase_B"/>
    <property type="match status" value="1"/>
</dbReference>
<proteinExistence type="predicted"/>
<feature type="domain" description="Metallo-beta-lactamase" evidence="1">
    <location>
        <begin position="37"/>
        <end position="247"/>
    </location>
</feature>
<reference evidence="2 6" key="2">
    <citation type="submission" date="2020-06" db="EMBL/GenBank/DDBJ databases">
        <title>Crossreactivity between MHC class I-restricted antigens from cancer cells and an enterococcal bacteriophage.</title>
        <authorList>
            <person name="Fluckiger A."/>
            <person name="Daillere R."/>
            <person name="Sassi M."/>
            <person name="Cattoir V."/>
            <person name="Kroemer G."/>
            <person name="Zitvogel L."/>
        </authorList>
    </citation>
    <scope>NUCLEOTIDE SEQUENCE [LARGE SCALE GENOMIC DNA]</scope>
    <source>
        <strain evidence="2 6">EG4</strain>
    </source>
</reference>
<evidence type="ECO:0000313" key="4">
    <source>
        <dbReference type="EMBL" id="QOG26729.1"/>
    </source>
</evidence>
<dbReference type="Proteomes" id="UP000516696">
    <property type="component" value="Chromosome"/>
</dbReference>
<dbReference type="EMBL" id="CP050485">
    <property type="protein sequence ID" value="QOG26729.1"/>
    <property type="molecule type" value="Genomic_DNA"/>
</dbReference>
<organism evidence="3 7">
    <name type="scientific">Enterococcus gallinarum</name>
    <dbReference type="NCBI Taxonomy" id="1353"/>
    <lineage>
        <taxon>Bacteria</taxon>
        <taxon>Bacillati</taxon>
        <taxon>Bacillota</taxon>
        <taxon>Bacilli</taxon>
        <taxon>Lactobacillales</taxon>
        <taxon>Enterococcaceae</taxon>
        <taxon>Enterococcus</taxon>
    </lineage>
</organism>